<evidence type="ECO:0000256" key="9">
    <source>
        <dbReference type="SAM" id="Phobius"/>
    </source>
</evidence>
<dbReference type="GO" id="GO:0005886">
    <property type="term" value="C:plasma membrane"/>
    <property type="evidence" value="ECO:0007669"/>
    <property type="project" value="UniProtKB-SubCell"/>
</dbReference>
<name>A0A8B9RPL7_ASTMX</name>
<dbReference type="SUPFAM" id="SSF81321">
    <property type="entry name" value="Family A G protein-coupled receptor-like"/>
    <property type="match status" value="1"/>
</dbReference>
<evidence type="ECO:0000259" key="10">
    <source>
        <dbReference type="PROSITE" id="PS50262"/>
    </source>
</evidence>
<dbReference type="InterPro" id="IPR000276">
    <property type="entry name" value="GPCR_Rhodpsn"/>
</dbReference>
<dbReference type="OrthoDB" id="10018446at2759"/>
<evidence type="ECO:0000256" key="3">
    <source>
        <dbReference type="ARBA" id="ARBA00022692"/>
    </source>
</evidence>
<dbReference type="Ensembl" id="ENSAMXT00005062276.1">
    <property type="protein sequence ID" value="ENSAMXP00005057649.1"/>
    <property type="gene ID" value="ENSAMXG00005025438.1"/>
</dbReference>
<keyword evidence="4 9" id="KW-1133">Transmembrane helix</keyword>
<evidence type="ECO:0000313" key="12">
    <source>
        <dbReference type="Ensembl" id="ENSAMXP00005057649.1"/>
    </source>
</evidence>
<feature type="transmembrane region" description="Helical" evidence="9">
    <location>
        <begin position="169"/>
        <end position="188"/>
    </location>
</feature>
<feature type="transmembrane region" description="Helical" evidence="9">
    <location>
        <begin position="261"/>
        <end position="283"/>
    </location>
</feature>
<keyword evidence="3 9" id="KW-0812">Transmembrane</keyword>
<dbReference type="PRINTS" id="PR00237">
    <property type="entry name" value="GPCRRHODOPSN"/>
</dbReference>
<feature type="domain" description="G-protein coupled receptors family 1 profile" evidence="10">
    <location>
        <begin position="66"/>
        <end position="322"/>
    </location>
</feature>
<dbReference type="PROSITE" id="PS50262">
    <property type="entry name" value="G_PROTEIN_RECEP_F1_2"/>
    <property type="match status" value="1"/>
</dbReference>
<dbReference type="Proteomes" id="UP000694621">
    <property type="component" value="Unplaced"/>
</dbReference>
<evidence type="ECO:0000256" key="5">
    <source>
        <dbReference type="ARBA" id="ARBA00023040"/>
    </source>
</evidence>
<dbReference type="EMBL" id="JAICCE010000022">
    <property type="protein sequence ID" value="KAG9261929.1"/>
    <property type="molecule type" value="Genomic_DNA"/>
</dbReference>
<dbReference type="Pfam" id="PF00001">
    <property type="entry name" value="7tm_1"/>
    <property type="match status" value="1"/>
</dbReference>
<dbReference type="Proteomes" id="UP000752171">
    <property type="component" value="Unassembled WGS sequence"/>
</dbReference>
<reference evidence="12" key="2">
    <citation type="submission" date="2025-05" db="UniProtKB">
        <authorList>
            <consortium name="Ensembl"/>
        </authorList>
    </citation>
    <scope>IDENTIFICATION</scope>
</reference>
<protein>
    <submittedName>
        <fullName evidence="11">Lysophosphatidic acid receptor 6-like</fullName>
    </submittedName>
    <submittedName>
        <fullName evidence="12">Purinergic receptor P2Y2</fullName>
    </submittedName>
</protein>
<gene>
    <name evidence="11" type="primary">P2RY2</name>
    <name evidence="11" type="ORF">AMEX_G25544</name>
</gene>
<feature type="transmembrane region" description="Helical" evidence="9">
    <location>
        <begin position="129"/>
        <end position="149"/>
    </location>
</feature>
<keyword evidence="5" id="KW-0297">G-protein coupled receptor</keyword>
<keyword evidence="8" id="KW-0807">Transducer</keyword>
<comment type="subcellular location">
    <subcellularLocation>
        <location evidence="1">Cell membrane</location>
        <topology evidence="1">Multi-pass membrane protein</topology>
    </subcellularLocation>
</comment>
<dbReference type="KEGG" id="amex:103029403"/>
<feature type="transmembrane region" description="Helical" evidence="9">
    <location>
        <begin position="208"/>
        <end position="235"/>
    </location>
</feature>
<evidence type="ECO:0000313" key="13">
    <source>
        <dbReference type="Proteomes" id="UP000694621"/>
    </source>
</evidence>
<evidence type="ECO:0000256" key="2">
    <source>
        <dbReference type="ARBA" id="ARBA00022475"/>
    </source>
</evidence>
<dbReference type="PANTHER" id="PTHR24231:SF35">
    <property type="entry name" value="P2Y PURINOCEPTOR 4-LIKE"/>
    <property type="match status" value="1"/>
</dbReference>
<dbReference type="AlphaFoldDB" id="A0A8B9RPL7"/>
<evidence type="ECO:0000256" key="6">
    <source>
        <dbReference type="ARBA" id="ARBA00023136"/>
    </source>
</evidence>
<feature type="transmembrane region" description="Helical" evidence="9">
    <location>
        <begin position="303"/>
        <end position="324"/>
    </location>
</feature>
<evidence type="ECO:0000313" key="11">
    <source>
        <dbReference type="EMBL" id="KAG9261929.1"/>
    </source>
</evidence>
<evidence type="ECO:0000256" key="7">
    <source>
        <dbReference type="ARBA" id="ARBA00023170"/>
    </source>
</evidence>
<sequence length="375" mass="42421">MDATDLSSTVSWTMPEDSTHVSIVPHWTRTKEDTNTTSILVSCPMEPKHISIAIVLCMILLLGLLLNIFSVWVFMRRMPKWKPGTILQFHLAVSDAAICPLAPFIMVYFAKGGNWPFGNFMCRLKIALLTTHFYGSILFLTLISVYRYVSVVYHRQDSRLKQKDFVKKLCAGVWLFVLVKGAVCAALIGESTVGNQTVCLNIHQTNNINVYFAMNFIFLIPGFLVPFSISLYCYIRLARSVSTINICHQKGKRIKSKSYKMVAICLVIFGLCFLPMNVVRTMVVVVKKYFSGNCDLLSKVETAYYVSWVLSSANCCLDPLIYCFSSENFTKAVRSSLRKMGVRIQTPQEDSAGRGQQENNVVAHYPTWDITDERT</sequence>
<dbReference type="Gene3D" id="1.20.1070.10">
    <property type="entry name" value="Rhodopsin 7-helix transmembrane proteins"/>
    <property type="match status" value="1"/>
</dbReference>
<dbReference type="InterPro" id="IPR017452">
    <property type="entry name" value="GPCR_Rhodpsn_7TM"/>
</dbReference>
<evidence type="ECO:0000256" key="1">
    <source>
        <dbReference type="ARBA" id="ARBA00004651"/>
    </source>
</evidence>
<feature type="transmembrane region" description="Helical" evidence="9">
    <location>
        <begin position="86"/>
        <end position="109"/>
    </location>
</feature>
<reference evidence="11 14" key="1">
    <citation type="submission" date="2021-07" db="EMBL/GenBank/DDBJ databases">
        <authorList>
            <person name="Imarazene B."/>
            <person name="Zahm M."/>
            <person name="Klopp C."/>
            <person name="Cabau C."/>
            <person name="Beille S."/>
            <person name="Jouanno E."/>
            <person name="Castinel A."/>
            <person name="Lluch J."/>
            <person name="Gil L."/>
            <person name="Kuchtly C."/>
            <person name="Lopez Roques C."/>
            <person name="Donnadieu C."/>
            <person name="Parrinello H."/>
            <person name="Journot L."/>
            <person name="Du K."/>
            <person name="Schartl M."/>
            <person name="Retaux S."/>
            <person name="Guiguen Y."/>
        </authorList>
    </citation>
    <scope>NUCLEOTIDE SEQUENCE [LARGE SCALE GENOMIC DNA]</scope>
    <source>
        <strain evidence="11">Pach_M1</strain>
        <tissue evidence="11">Testis</tissue>
    </source>
</reference>
<keyword evidence="7 11" id="KW-0675">Receptor</keyword>
<evidence type="ECO:0000256" key="8">
    <source>
        <dbReference type="ARBA" id="ARBA00023224"/>
    </source>
</evidence>
<proteinExistence type="predicted"/>
<evidence type="ECO:0000256" key="4">
    <source>
        <dbReference type="ARBA" id="ARBA00022989"/>
    </source>
</evidence>
<dbReference type="GO" id="GO:0004930">
    <property type="term" value="F:G protein-coupled receptor activity"/>
    <property type="evidence" value="ECO:0007669"/>
    <property type="project" value="UniProtKB-KW"/>
</dbReference>
<dbReference type="PANTHER" id="PTHR24231">
    <property type="entry name" value="PURINOCEPTOR-RELATED G-PROTEIN COUPLED RECEPTOR"/>
    <property type="match status" value="1"/>
</dbReference>
<organism evidence="12 13">
    <name type="scientific">Astyanax mexicanus</name>
    <name type="common">Blind cave fish</name>
    <name type="synonym">Astyanax fasciatus mexicanus</name>
    <dbReference type="NCBI Taxonomy" id="7994"/>
    <lineage>
        <taxon>Eukaryota</taxon>
        <taxon>Metazoa</taxon>
        <taxon>Chordata</taxon>
        <taxon>Craniata</taxon>
        <taxon>Vertebrata</taxon>
        <taxon>Euteleostomi</taxon>
        <taxon>Actinopterygii</taxon>
        <taxon>Neopterygii</taxon>
        <taxon>Teleostei</taxon>
        <taxon>Ostariophysi</taxon>
        <taxon>Characiformes</taxon>
        <taxon>Characoidei</taxon>
        <taxon>Acestrorhamphidae</taxon>
        <taxon>Acestrorhamphinae</taxon>
        <taxon>Astyanax</taxon>
    </lineage>
</organism>
<accession>A0A8B9RPL7</accession>
<evidence type="ECO:0000313" key="14">
    <source>
        <dbReference type="Proteomes" id="UP000752171"/>
    </source>
</evidence>
<keyword evidence="6 9" id="KW-0472">Membrane</keyword>
<keyword evidence="2" id="KW-1003">Cell membrane</keyword>
<feature type="transmembrane region" description="Helical" evidence="9">
    <location>
        <begin position="50"/>
        <end position="74"/>
    </location>
</feature>